<reference evidence="4" key="2">
    <citation type="submission" date="2025-09" db="UniProtKB">
        <authorList>
            <consortium name="Ensembl"/>
        </authorList>
    </citation>
    <scope>IDENTIFICATION</scope>
</reference>
<keyword evidence="5" id="KW-1185">Reference proteome</keyword>
<keyword evidence="3" id="KW-1133">Transmembrane helix</keyword>
<dbReference type="InterPro" id="IPR051019">
    <property type="entry name" value="VLCFA-Steroid_DH"/>
</dbReference>
<dbReference type="Gene3D" id="3.40.50.720">
    <property type="entry name" value="NAD(P)-binding Rossmann-like Domain"/>
    <property type="match status" value="1"/>
</dbReference>
<evidence type="ECO:0000256" key="1">
    <source>
        <dbReference type="ARBA" id="ARBA00022955"/>
    </source>
</evidence>
<sequence length="280" mass="30693">MDLMWGLAVVGAVCIGWILLKMLWTCWCGFTTFFLSEIWRVDLKKYGKWAVVTGATSGIGRAYAKELARRGLDVVLISRSNEKLQMVAEEIEAEYGRRTLTIQADFTGGGSIYPAIEEALRGIDIGILVNNVGMSYSGSFSQFLDVPDSELKISQVVNCNMLSVTQMTRIVLPDMVKRGSGLIINIGSEIGARPYPFLSLYCATKPVSLCISLQCVAPLLVSTNMTFNCRVNGLVKSASDFAREALNTVGYTNYTNGCVSHGLQVSRIGHRVKFNASIMQ</sequence>
<dbReference type="InterPro" id="IPR036291">
    <property type="entry name" value="NAD(P)-bd_dom_sf"/>
</dbReference>
<dbReference type="PIRSF" id="PIRSF000126">
    <property type="entry name" value="11-beta-HSD1"/>
    <property type="match status" value="1"/>
</dbReference>
<dbReference type="Proteomes" id="UP000694546">
    <property type="component" value="Chromosome 7"/>
</dbReference>
<dbReference type="CDD" id="cd05356">
    <property type="entry name" value="17beta-HSD1_like_SDR_c"/>
    <property type="match status" value="1"/>
</dbReference>
<reference evidence="4" key="1">
    <citation type="submission" date="2025-08" db="UniProtKB">
        <authorList>
            <consortium name="Ensembl"/>
        </authorList>
    </citation>
    <scope>IDENTIFICATION</scope>
</reference>
<name>A0A8C5A8V6_GADMO</name>
<keyword evidence="2" id="KW-0560">Oxidoreductase</keyword>
<dbReference type="GeneTree" id="ENSGT00940000163913"/>
<dbReference type="GO" id="GO:0006694">
    <property type="term" value="P:steroid biosynthetic process"/>
    <property type="evidence" value="ECO:0007669"/>
    <property type="project" value="UniProtKB-KW"/>
</dbReference>
<dbReference type="GO" id="GO:0005783">
    <property type="term" value="C:endoplasmic reticulum"/>
    <property type="evidence" value="ECO:0007669"/>
    <property type="project" value="TreeGrafter"/>
</dbReference>
<proteinExistence type="predicted"/>
<evidence type="ECO:0000313" key="5">
    <source>
        <dbReference type="Proteomes" id="UP000694546"/>
    </source>
</evidence>
<dbReference type="InterPro" id="IPR002347">
    <property type="entry name" value="SDR_fam"/>
</dbReference>
<keyword evidence="3" id="KW-0812">Transmembrane</keyword>
<evidence type="ECO:0000313" key="4">
    <source>
        <dbReference type="Ensembl" id="ENSGMOP00000028638.1"/>
    </source>
</evidence>
<evidence type="ECO:0000256" key="3">
    <source>
        <dbReference type="SAM" id="Phobius"/>
    </source>
</evidence>
<accession>A0A8C5A8V6</accession>
<protein>
    <submittedName>
        <fullName evidence="4">Hydroxysteroid (20-beta) dehydrogenase 2</fullName>
    </submittedName>
</protein>
<organism evidence="4 5">
    <name type="scientific">Gadus morhua</name>
    <name type="common">Atlantic cod</name>
    <dbReference type="NCBI Taxonomy" id="8049"/>
    <lineage>
        <taxon>Eukaryota</taxon>
        <taxon>Metazoa</taxon>
        <taxon>Chordata</taxon>
        <taxon>Craniata</taxon>
        <taxon>Vertebrata</taxon>
        <taxon>Euteleostomi</taxon>
        <taxon>Actinopterygii</taxon>
        <taxon>Neopterygii</taxon>
        <taxon>Teleostei</taxon>
        <taxon>Neoteleostei</taxon>
        <taxon>Acanthomorphata</taxon>
        <taxon>Zeiogadaria</taxon>
        <taxon>Gadariae</taxon>
        <taxon>Gadiformes</taxon>
        <taxon>Gadoidei</taxon>
        <taxon>Gadidae</taxon>
        <taxon>Gadus</taxon>
    </lineage>
</organism>
<dbReference type="SUPFAM" id="SSF51735">
    <property type="entry name" value="NAD(P)-binding Rossmann-fold domains"/>
    <property type="match status" value="1"/>
</dbReference>
<keyword evidence="1" id="KW-0752">Steroid biosynthesis</keyword>
<feature type="transmembrane region" description="Helical" evidence="3">
    <location>
        <begin position="6"/>
        <end position="35"/>
    </location>
</feature>
<keyword evidence="1" id="KW-0444">Lipid biosynthesis</keyword>
<dbReference type="Ensembl" id="ENSGMOT00000073007.1">
    <property type="protein sequence ID" value="ENSGMOP00000028638.1"/>
    <property type="gene ID" value="ENSGMOG00000018824.2"/>
</dbReference>
<evidence type="ECO:0000256" key="2">
    <source>
        <dbReference type="ARBA" id="ARBA00023002"/>
    </source>
</evidence>
<dbReference type="PANTHER" id="PTHR43899:SF10">
    <property type="entry name" value="20BETA-HYDROXYSTEROID DEHYDROGENASE TYPE 2"/>
    <property type="match status" value="1"/>
</dbReference>
<dbReference type="GO" id="GO:0016491">
    <property type="term" value="F:oxidoreductase activity"/>
    <property type="evidence" value="ECO:0007669"/>
    <property type="project" value="UniProtKB-KW"/>
</dbReference>
<dbReference type="PANTHER" id="PTHR43899">
    <property type="entry name" value="RH59310P"/>
    <property type="match status" value="1"/>
</dbReference>
<dbReference type="PRINTS" id="PR00081">
    <property type="entry name" value="GDHRDH"/>
</dbReference>
<gene>
    <name evidence="4" type="primary">hsd20b2</name>
</gene>
<dbReference type="AlphaFoldDB" id="A0A8C5A8V6"/>
<keyword evidence="3" id="KW-0472">Membrane</keyword>
<dbReference type="Pfam" id="PF00106">
    <property type="entry name" value="adh_short"/>
    <property type="match status" value="1"/>
</dbReference>
<keyword evidence="1" id="KW-0443">Lipid metabolism</keyword>